<evidence type="ECO:0000313" key="2">
    <source>
        <dbReference type="Proteomes" id="UP000288805"/>
    </source>
</evidence>
<dbReference type="AlphaFoldDB" id="A0A438HQA5"/>
<reference evidence="1 2" key="1">
    <citation type="journal article" date="2018" name="PLoS Genet.">
        <title>Population sequencing reveals clonal diversity and ancestral inbreeding in the grapevine cultivar Chardonnay.</title>
        <authorList>
            <person name="Roach M.J."/>
            <person name="Johnson D.L."/>
            <person name="Bohlmann J."/>
            <person name="van Vuuren H.J."/>
            <person name="Jones S.J."/>
            <person name="Pretorius I.S."/>
            <person name="Schmidt S.A."/>
            <person name="Borneman A.R."/>
        </authorList>
    </citation>
    <scope>NUCLEOTIDE SEQUENCE [LARGE SCALE GENOMIC DNA]</scope>
    <source>
        <strain evidence="2">cv. Chardonnay</strain>
        <tissue evidence="1">Leaf</tissue>
    </source>
</reference>
<dbReference type="EMBL" id="QGNW01000191">
    <property type="protein sequence ID" value="RVW86646.1"/>
    <property type="molecule type" value="Genomic_DNA"/>
</dbReference>
<evidence type="ECO:0000313" key="1">
    <source>
        <dbReference type="EMBL" id="RVW86646.1"/>
    </source>
</evidence>
<dbReference type="Gene3D" id="3.30.70.270">
    <property type="match status" value="1"/>
</dbReference>
<accession>A0A438HQA5</accession>
<dbReference type="InterPro" id="IPR043502">
    <property type="entry name" value="DNA/RNA_pol_sf"/>
</dbReference>
<organism evidence="1 2">
    <name type="scientific">Vitis vinifera</name>
    <name type="common">Grape</name>
    <dbReference type="NCBI Taxonomy" id="29760"/>
    <lineage>
        <taxon>Eukaryota</taxon>
        <taxon>Viridiplantae</taxon>
        <taxon>Streptophyta</taxon>
        <taxon>Embryophyta</taxon>
        <taxon>Tracheophyta</taxon>
        <taxon>Spermatophyta</taxon>
        <taxon>Magnoliopsida</taxon>
        <taxon>eudicotyledons</taxon>
        <taxon>Gunneridae</taxon>
        <taxon>Pentapetalae</taxon>
        <taxon>rosids</taxon>
        <taxon>Vitales</taxon>
        <taxon>Vitaceae</taxon>
        <taxon>Viteae</taxon>
        <taxon>Vitis</taxon>
    </lineage>
</organism>
<name>A0A438HQA5_VITVI</name>
<gene>
    <name evidence="1" type="ORF">CK203_039785</name>
</gene>
<sequence length="237" mass="27560">MVTQRGIEVNPIQIKVVLETPVLSSKKELQHLTSRLAVLKRFIAYFIDKLRHFFLTLRKASTFSWTDEYRQAFEVVKRYLTELPILSSPEYGENSTYIWLYLTMSGSDNVCLPLSHALNYTRTVCSTNEADPGWMHDIAKYLQMGELPEDEKQTYKLRIQKPIMSWPNSTKAYAAIIQEDKPWHIALTRKGNRGDRQNPIECTKENVGRRQREMGGRTANMSYSFRPCLWDGGHYSN</sequence>
<dbReference type="InterPro" id="IPR043128">
    <property type="entry name" value="Rev_trsase/Diguanyl_cyclase"/>
</dbReference>
<protein>
    <recommendedName>
        <fullName evidence="3">Reverse transcriptase/retrotransposon-derived protein RNase H-like domain-containing protein</fullName>
    </recommendedName>
</protein>
<comment type="caution">
    <text evidence="1">The sequence shown here is derived from an EMBL/GenBank/DDBJ whole genome shotgun (WGS) entry which is preliminary data.</text>
</comment>
<evidence type="ECO:0008006" key="3">
    <source>
        <dbReference type="Google" id="ProtNLM"/>
    </source>
</evidence>
<proteinExistence type="predicted"/>
<dbReference type="Proteomes" id="UP000288805">
    <property type="component" value="Unassembled WGS sequence"/>
</dbReference>
<dbReference type="SUPFAM" id="SSF56672">
    <property type="entry name" value="DNA/RNA polymerases"/>
    <property type="match status" value="1"/>
</dbReference>